<keyword evidence="7" id="KW-1133">Transmembrane helix</keyword>
<sequence length="289" mass="31875">MSPIIKRRGEEFTLPSKYLLFILTIVCTALIVITFNTNLFTGPLNSFAGVFVVPFQKGITSVSTSIKETTDKLSSITKLLEENEKLKEQVDELTIANTNLEQEKYELTELRTLYELDAQYEEYKKTGARIIAKDAGNWYYSFVIDKGSDDGIQVDMNVIAGGGLVGRVIDVGPDWAKVQSIIADNSSVSGMVLSSSDNLIVSGDLEKYRNGYISFSKLVDDVDRVKIGDKIVTSNISDKYLPGILIGYISTIDDDSNNLTKSGTITPAVDFEHMNEVLVLLELKNNGGK</sequence>
<keyword evidence="7" id="KW-0472">Membrane</keyword>
<keyword evidence="10" id="KW-1185">Reference proteome</keyword>
<dbReference type="PANTHER" id="PTHR34138:SF1">
    <property type="entry name" value="CELL SHAPE-DETERMINING PROTEIN MREC"/>
    <property type="match status" value="1"/>
</dbReference>
<dbReference type="GO" id="GO:0008360">
    <property type="term" value="P:regulation of cell shape"/>
    <property type="evidence" value="ECO:0007669"/>
    <property type="project" value="UniProtKB-KW"/>
</dbReference>
<dbReference type="AlphaFoldDB" id="A0A1D9P174"/>
<dbReference type="EMBL" id="CP017831">
    <property type="protein sequence ID" value="AOZ96358.1"/>
    <property type="molecule type" value="Genomic_DNA"/>
</dbReference>
<dbReference type="NCBIfam" id="TIGR00219">
    <property type="entry name" value="mreC"/>
    <property type="match status" value="1"/>
</dbReference>
<keyword evidence="6" id="KW-0175">Coiled coil</keyword>
<evidence type="ECO:0000259" key="8">
    <source>
        <dbReference type="Pfam" id="PF04085"/>
    </source>
</evidence>
<dbReference type="GO" id="GO:0005886">
    <property type="term" value="C:plasma membrane"/>
    <property type="evidence" value="ECO:0007669"/>
    <property type="project" value="TreeGrafter"/>
</dbReference>
<protein>
    <recommendedName>
        <fullName evidence="2 5">Cell shape-determining protein MreC</fullName>
    </recommendedName>
    <alternativeName>
        <fullName evidence="4 5">Cell shape protein MreC</fullName>
    </alternativeName>
</protein>
<dbReference type="InterPro" id="IPR007221">
    <property type="entry name" value="MreC"/>
</dbReference>
<evidence type="ECO:0000256" key="1">
    <source>
        <dbReference type="ARBA" id="ARBA00009369"/>
    </source>
</evidence>
<keyword evidence="7" id="KW-0812">Transmembrane</keyword>
<evidence type="ECO:0000313" key="9">
    <source>
        <dbReference type="EMBL" id="AOZ96358.1"/>
    </source>
</evidence>
<dbReference type="Gene3D" id="2.40.10.350">
    <property type="entry name" value="Rod shape-determining protein MreC, domain 2"/>
    <property type="match status" value="1"/>
</dbReference>
<dbReference type="OrthoDB" id="9792313at2"/>
<dbReference type="Proteomes" id="UP000179284">
    <property type="component" value="Chromosome I"/>
</dbReference>
<comment type="similarity">
    <text evidence="1 5">Belongs to the MreC family.</text>
</comment>
<dbReference type="PANTHER" id="PTHR34138">
    <property type="entry name" value="CELL SHAPE-DETERMINING PROTEIN MREC"/>
    <property type="match status" value="1"/>
</dbReference>
<proteinExistence type="inferred from homology"/>
<dbReference type="InterPro" id="IPR042175">
    <property type="entry name" value="Cell/Rod_MreC_2"/>
</dbReference>
<feature type="domain" description="Rod shape-determining protein MreC beta-barrel core" evidence="8">
    <location>
        <begin position="130"/>
        <end position="280"/>
    </location>
</feature>
<dbReference type="RefSeq" id="WP_071176054.1">
    <property type="nucleotide sequence ID" value="NZ_CP017831.1"/>
</dbReference>
<dbReference type="InterPro" id="IPR055342">
    <property type="entry name" value="MreC_beta-barrel_core"/>
</dbReference>
<evidence type="ECO:0000256" key="5">
    <source>
        <dbReference type="PIRNR" id="PIRNR038471"/>
    </source>
</evidence>
<accession>A0A1D9P174</accession>
<keyword evidence="3 5" id="KW-0133">Cell shape</keyword>
<evidence type="ECO:0000256" key="6">
    <source>
        <dbReference type="SAM" id="Coils"/>
    </source>
</evidence>
<dbReference type="Gene3D" id="2.40.10.340">
    <property type="entry name" value="Rod shape-determining protein MreC, domain 1"/>
    <property type="match status" value="1"/>
</dbReference>
<feature type="transmembrane region" description="Helical" evidence="7">
    <location>
        <begin position="20"/>
        <end position="40"/>
    </location>
</feature>
<feature type="coiled-coil region" evidence="6">
    <location>
        <begin position="76"/>
        <end position="110"/>
    </location>
</feature>
<dbReference type="InterPro" id="IPR042177">
    <property type="entry name" value="Cell/Rod_1"/>
</dbReference>
<gene>
    <name evidence="9" type="ORF">bhn_I1324</name>
</gene>
<evidence type="ECO:0000313" key="10">
    <source>
        <dbReference type="Proteomes" id="UP000179284"/>
    </source>
</evidence>
<dbReference type="KEGG" id="bhu:bhn_I1324"/>
<name>A0A1D9P174_9FIRM</name>
<dbReference type="Pfam" id="PF04085">
    <property type="entry name" value="MreC"/>
    <property type="match status" value="1"/>
</dbReference>
<comment type="function">
    <text evidence="5">Involved in formation and maintenance of cell shape.</text>
</comment>
<organism evidence="9 10">
    <name type="scientific">Butyrivibrio hungatei</name>
    <dbReference type="NCBI Taxonomy" id="185008"/>
    <lineage>
        <taxon>Bacteria</taxon>
        <taxon>Bacillati</taxon>
        <taxon>Bacillota</taxon>
        <taxon>Clostridia</taxon>
        <taxon>Lachnospirales</taxon>
        <taxon>Lachnospiraceae</taxon>
        <taxon>Butyrivibrio</taxon>
    </lineage>
</organism>
<reference evidence="10" key="1">
    <citation type="submission" date="2016-10" db="EMBL/GenBank/DDBJ databases">
        <title>The complete genome sequence of the rumen bacterium Butyrivibrio hungatei MB2003.</title>
        <authorList>
            <person name="Palevich N."/>
            <person name="Kelly W.J."/>
            <person name="Leahy S.C."/>
            <person name="Altermann E."/>
            <person name="Rakonjac J."/>
            <person name="Attwood G.T."/>
        </authorList>
    </citation>
    <scope>NUCLEOTIDE SEQUENCE [LARGE SCALE GENOMIC DNA]</scope>
    <source>
        <strain evidence="10">MB2003</strain>
    </source>
</reference>
<evidence type="ECO:0000256" key="3">
    <source>
        <dbReference type="ARBA" id="ARBA00022960"/>
    </source>
</evidence>
<evidence type="ECO:0000256" key="7">
    <source>
        <dbReference type="SAM" id="Phobius"/>
    </source>
</evidence>
<evidence type="ECO:0000256" key="4">
    <source>
        <dbReference type="ARBA" id="ARBA00032089"/>
    </source>
</evidence>
<dbReference type="PIRSF" id="PIRSF038471">
    <property type="entry name" value="MreC"/>
    <property type="match status" value="1"/>
</dbReference>
<evidence type="ECO:0000256" key="2">
    <source>
        <dbReference type="ARBA" id="ARBA00013855"/>
    </source>
</evidence>